<feature type="transmembrane region" description="Helical" evidence="8">
    <location>
        <begin position="43"/>
        <end position="63"/>
    </location>
</feature>
<keyword evidence="3" id="KW-0808">Transferase</keyword>
<feature type="signal peptide" evidence="9">
    <location>
        <begin position="1"/>
        <end position="19"/>
    </location>
</feature>
<name>A0A918PJG0_9ACTN</name>
<evidence type="ECO:0000256" key="8">
    <source>
        <dbReference type="SAM" id="Phobius"/>
    </source>
</evidence>
<dbReference type="PANTHER" id="PTHR22926:SF3">
    <property type="entry name" value="UNDECAPRENYL-PHOSPHATE ALPHA-N-ACETYLGLUCOSAMINYL 1-PHOSPHATE TRANSFERASE"/>
    <property type="match status" value="1"/>
</dbReference>
<dbReference type="Proteomes" id="UP000622166">
    <property type="component" value="Unassembled WGS sequence"/>
</dbReference>
<dbReference type="RefSeq" id="WP_189860209.1">
    <property type="nucleotide sequence ID" value="NZ_BMVW01000006.1"/>
</dbReference>
<organism evidence="10 11">
    <name type="scientific">Streptomyces poonensis</name>
    <dbReference type="NCBI Taxonomy" id="68255"/>
    <lineage>
        <taxon>Bacteria</taxon>
        <taxon>Bacillati</taxon>
        <taxon>Actinomycetota</taxon>
        <taxon>Actinomycetes</taxon>
        <taxon>Kitasatosporales</taxon>
        <taxon>Streptomycetaceae</taxon>
        <taxon>Streptomyces</taxon>
    </lineage>
</organism>
<reference evidence="10" key="1">
    <citation type="journal article" date="2014" name="Int. J. Syst. Evol. Microbiol.">
        <title>Complete genome sequence of Corynebacterium casei LMG S-19264T (=DSM 44701T), isolated from a smear-ripened cheese.</title>
        <authorList>
            <consortium name="US DOE Joint Genome Institute (JGI-PGF)"/>
            <person name="Walter F."/>
            <person name="Albersmeier A."/>
            <person name="Kalinowski J."/>
            <person name="Ruckert C."/>
        </authorList>
    </citation>
    <scope>NUCLEOTIDE SEQUENCE</scope>
    <source>
        <strain evidence="10">JCM 4815</strain>
    </source>
</reference>
<evidence type="ECO:0000256" key="2">
    <source>
        <dbReference type="ARBA" id="ARBA00022475"/>
    </source>
</evidence>
<feature type="compositionally biased region" description="Basic residues" evidence="7">
    <location>
        <begin position="354"/>
        <end position="369"/>
    </location>
</feature>
<evidence type="ECO:0000256" key="5">
    <source>
        <dbReference type="ARBA" id="ARBA00022989"/>
    </source>
</evidence>
<feature type="region of interest" description="Disordered" evidence="7">
    <location>
        <begin position="326"/>
        <end position="389"/>
    </location>
</feature>
<evidence type="ECO:0000256" key="1">
    <source>
        <dbReference type="ARBA" id="ARBA00004651"/>
    </source>
</evidence>
<dbReference type="AlphaFoldDB" id="A0A918PJG0"/>
<feature type="transmembrane region" description="Helical" evidence="8">
    <location>
        <begin position="302"/>
        <end position="320"/>
    </location>
</feature>
<dbReference type="PANTHER" id="PTHR22926">
    <property type="entry name" value="PHOSPHO-N-ACETYLMURAMOYL-PENTAPEPTIDE-TRANSFERASE"/>
    <property type="match status" value="1"/>
</dbReference>
<evidence type="ECO:0000256" key="4">
    <source>
        <dbReference type="ARBA" id="ARBA00022692"/>
    </source>
</evidence>
<evidence type="ECO:0000313" key="10">
    <source>
        <dbReference type="EMBL" id="GGZ13034.1"/>
    </source>
</evidence>
<feature type="transmembrane region" description="Helical" evidence="8">
    <location>
        <begin position="274"/>
        <end position="296"/>
    </location>
</feature>
<dbReference type="GO" id="GO:0044038">
    <property type="term" value="P:cell wall macromolecule biosynthetic process"/>
    <property type="evidence" value="ECO:0007669"/>
    <property type="project" value="TreeGrafter"/>
</dbReference>
<feature type="transmembrane region" description="Helical" evidence="8">
    <location>
        <begin position="147"/>
        <end position="165"/>
    </location>
</feature>
<evidence type="ECO:0000313" key="11">
    <source>
        <dbReference type="Proteomes" id="UP000622166"/>
    </source>
</evidence>
<evidence type="ECO:0000256" key="7">
    <source>
        <dbReference type="SAM" id="MobiDB-lite"/>
    </source>
</evidence>
<protein>
    <submittedName>
        <fullName evidence="10">Glycosyltransferase</fullName>
    </submittedName>
</protein>
<sequence length="389" mass="39021">MLYGILTAASALLLASALAAATRVPALRLGLAERRRARGVPLSGGVALVAATGAVAGAGAWAGGAPLGAGDGGRLLLAALGLAVLGLAADLRGPRGLPFRIRVAGIAVAAAVVVPYDEIGLLLALPSIGWIVLVVHAFKGLGRCDGALGAVGIVTAFTAAACAAAEVMDGLAALLSVLAAALTGVLMHNWPPARVLIGECGALFAGFLIAGGVVLVQGAHGGAGPGVPFALTAMVSADAVLVLVARHRAGRPLWRSAPDHLAHRLRRLGLTAQGAVVVLGATTLASAFVGLAVHMLWMGPAAALWVAAVAAVTVLGLLRVPVYGDGGTRRAGTGGTRRAGADSVRKVALPESRRPRHPRRPARPRHPHRLCPLPSPTSVPESGRRQSTA</sequence>
<keyword evidence="11" id="KW-1185">Reference proteome</keyword>
<dbReference type="InterPro" id="IPR000715">
    <property type="entry name" value="Glycosyl_transferase_4"/>
</dbReference>
<feature type="transmembrane region" description="Helical" evidence="8">
    <location>
        <begin position="75"/>
        <end position="91"/>
    </location>
</feature>
<feature type="chain" id="PRO_5038582015" evidence="9">
    <location>
        <begin position="20"/>
        <end position="389"/>
    </location>
</feature>
<feature type="transmembrane region" description="Helical" evidence="8">
    <location>
        <begin position="171"/>
        <end position="190"/>
    </location>
</feature>
<dbReference type="GO" id="GO:0009103">
    <property type="term" value="P:lipopolysaccharide biosynthetic process"/>
    <property type="evidence" value="ECO:0007669"/>
    <property type="project" value="TreeGrafter"/>
</dbReference>
<proteinExistence type="predicted"/>
<reference evidence="10" key="2">
    <citation type="submission" date="2020-09" db="EMBL/GenBank/DDBJ databases">
        <authorList>
            <person name="Sun Q."/>
            <person name="Ohkuma M."/>
        </authorList>
    </citation>
    <scope>NUCLEOTIDE SEQUENCE</scope>
    <source>
        <strain evidence="10">JCM 4815</strain>
    </source>
</reference>
<gene>
    <name evidence="10" type="ORF">GCM10010365_36020</name>
</gene>
<comment type="subcellular location">
    <subcellularLocation>
        <location evidence="1">Cell membrane</location>
        <topology evidence="1">Multi-pass membrane protein</topology>
    </subcellularLocation>
</comment>
<keyword evidence="6 8" id="KW-0472">Membrane</keyword>
<dbReference type="GO" id="GO:0005886">
    <property type="term" value="C:plasma membrane"/>
    <property type="evidence" value="ECO:0007669"/>
    <property type="project" value="UniProtKB-SubCell"/>
</dbReference>
<dbReference type="Pfam" id="PF00953">
    <property type="entry name" value="Glycos_transf_4"/>
    <property type="match status" value="1"/>
</dbReference>
<dbReference type="EMBL" id="BMVW01000006">
    <property type="protein sequence ID" value="GGZ13034.1"/>
    <property type="molecule type" value="Genomic_DNA"/>
</dbReference>
<keyword evidence="4 8" id="KW-0812">Transmembrane</keyword>
<dbReference type="GO" id="GO:0071555">
    <property type="term" value="P:cell wall organization"/>
    <property type="evidence" value="ECO:0007669"/>
    <property type="project" value="TreeGrafter"/>
</dbReference>
<accession>A0A918PJG0</accession>
<feature type="transmembrane region" description="Helical" evidence="8">
    <location>
        <begin position="226"/>
        <end position="245"/>
    </location>
</feature>
<keyword evidence="2" id="KW-1003">Cell membrane</keyword>
<evidence type="ECO:0000256" key="6">
    <source>
        <dbReference type="ARBA" id="ARBA00023136"/>
    </source>
</evidence>
<evidence type="ECO:0000256" key="9">
    <source>
        <dbReference type="SAM" id="SignalP"/>
    </source>
</evidence>
<comment type="caution">
    <text evidence="10">The sequence shown here is derived from an EMBL/GenBank/DDBJ whole genome shotgun (WGS) entry which is preliminary data.</text>
</comment>
<evidence type="ECO:0000256" key="3">
    <source>
        <dbReference type="ARBA" id="ARBA00022679"/>
    </source>
</evidence>
<dbReference type="GO" id="GO:0016780">
    <property type="term" value="F:phosphotransferase activity, for other substituted phosphate groups"/>
    <property type="evidence" value="ECO:0007669"/>
    <property type="project" value="InterPro"/>
</dbReference>
<keyword evidence="9" id="KW-0732">Signal</keyword>
<feature type="transmembrane region" description="Helical" evidence="8">
    <location>
        <begin position="103"/>
        <end position="135"/>
    </location>
</feature>
<feature type="transmembrane region" description="Helical" evidence="8">
    <location>
        <begin position="202"/>
        <end position="220"/>
    </location>
</feature>
<keyword evidence="5 8" id="KW-1133">Transmembrane helix</keyword>